<evidence type="ECO:0000313" key="6">
    <source>
        <dbReference type="EMBL" id="STQ45325.1"/>
    </source>
</evidence>
<keyword evidence="2" id="KW-0813">Transport</keyword>
<dbReference type="SUPFAM" id="SSF53850">
    <property type="entry name" value="Periplasmic binding protein-like II"/>
    <property type="match status" value="1"/>
</dbReference>
<accession>A0A377NEF4</accession>
<feature type="domain" description="Solute-binding protein family 5" evidence="5">
    <location>
        <begin position="76"/>
        <end position="435"/>
    </location>
</feature>
<dbReference type="InterPro" id="IPR030678">
    <property type="entry name" value="Peptide/Ni-bd"/>
</dbReference>
<dbReference type="Gene3D" id="3.90.76.10">
    <property type="entry name" value="Dipeptide-binding Protein, Domain 1"/>
    <property type="match status" value="1"/>
</dbReference>
<dbReference type="Gene3D" id="3.40.190.10">
    <property type="entry name" value="Periplasmic binding protein-like II"/>
    <property type="match status" value="1"/>
</dbReference>
<reference evidence="6 7" key="1">
    <citation type="submission" date="2018-06" db="EMBL/GenBank/DDBJ databases">
        <authorList>
            <consortium name="Pathogen Informatics"/>
            <person name="Doyle S."/>
        </authorList>
    </citation>
    <scope>NUCLEOTIDE SEQUENCE [LARGE SCALE GENOMIC DNA]</scope>
    <source>
        <strain evidence="6 7">NCTC12157</strain>
    </source>
</reference>
<evidence type="ECO:0000256" key="4">
    <source>
        <dbReference type="SAM" id="SignalP"/>
    </source>
</evidence>
<gene>
    <name evidence="6" type="primary">hbpA_3</name>
    <name evidence="6" type="ORF">NCTC12157_03057</name>
</gene>
<evidence type="ECO:0000256" key="1">
    <source>
        <dbReference type="ARBA" id="ARBA00005695"/>
    </source>
</evidence>
<name>A0A377NEF4_9GAMM</name>
<dbReference type="PIRSF" id="PIRSF002741">
    <property type="entry name" value="MppA"/>
    <property type="match status" value="1"/>
</dbReference>
<feature type="signal peptide" evidence="4">
    <location>
        <begin position="1"/>
        <end position="27"/>
    </location>
</feature>
<sequence length="524" mass="58382">MLHTLRRRFLPLCLCFGAMAWYAPTMAKTPADALLIGQVAEPQSLDPQIATAANDSRILVNIYDGLVRNGEGKLDIEPALATHWEISPDGLTYRFHLRENVTFQDGTPFNAEAAKFTFDRMLDNKNPWHNTGPFPLSFFFSSIKSIETPDANTLVFTLKEPFAPFLSNLATPTGLIVSPTAVKKYGKEFGRHPVGTGAFRFAEWQANQRVVVNANQQYWDGKPAVQHVVFRPITDGNTRVAEMLSGGIDAMVEVPPDTVKLFEKKHDRFRMYQTTGPHVWYVMLNTQVPPFNDVRVRQAVNYAVNKQSLADNILQGSAEVADGPIPRAFGWAANKEVSPYPYDPAKARELLKAAGAEGATLTFYVTEGGSGMLDPIPMATAIQADLKAVGLNVAIQTYEWNTYLSKVNAGLNNQTHMAEMAWMTNDPDTLPFLTLRTDAWPKAGGFNSGYYSNRQVDALLQKARLTTDTATRGAIYRQVQQLVHDDAPWIFVANWKQNAVTSTRIQHFALQPNFNLLLNRVTKQ</sequence>
<dbReference type="Gene3D" id="3.10.105.10">
    <property type="entry name" value="Dipeptide-binding Protein, Domain 3"/>
    <property type="match status" value="1"/>
</dbReference>
<dbReference type="EMBL" id="UGGO01000001">
    <property type="protein sequence ID" value="STQ45325.1"/>
    <property type="molecule type" value="Genomic_DNA"/>
</dbReference>
<dbReference type="GO" id="GO:1904680">
    <property type="term" value="F:peptide transmembrane transporter activity"/>
    <property type="evidence" value="ECO:0007669"/>
    <property type="project" value="TreeGrafter"/>
</dbReference>
<protein>
    <submittedName>
        <fullName evidence="6">Hemin-binding lipoprotein</fullName>
    </submittedName>
</protein>
<organism evidence="6 7">
    <name type="scientific">Ewingella americana</name>
    <dbReference type="NCBI Taxonomy" id="41202"/>
    <lineage>
        <taxon>Bacteria</taxon>
        <taxon>Pseudomonadati</taxon>
        <taxon>Pseudomonadota</taxon>
        <taxon>Gammaproteobacteria</taxon>
        <taxon>Enterobacterales</taxon>
        <taxon>Yersiniaceae</taxon>
        <taxon>Ewingella</taxon>
    </lineage>
</organism>
<dbReference type="Pfam" id="PF00496">
    <property type="entry name" value="SBP_bac_5"/>
    <property type="match status" value="1"/>
</dbReference>
<dbReference type="AlphaFoldDB" id="A0A377NEF4"/>
<evidence type="ECO:0000313" key="7">
    <source>
        <dbReference type="Proteomes" id="UP000254304"/>
    </source>
</evidence>
<dbReference type="GO" id="GO:0030288">
    <property type="term" value="C:outer membrane-bounded periplasmic space"/>
    <property type="evidence" value="ECO:0007669"/>
    <property type="project" value="UniProtKB-ARBA"/>
</dbReference>
<proteinExistence type="inferred from homology"/>
<evidence type="ECO:0000256" key="3">
    <source>
        <dbReference type="ARBA" id="ARBA00022729"/>
    </source>
</evidence>
<keyword evidence="6" id="KW-0449">Lipoprotein</keyword>
<dbReference type="GO" id="GO:0015833">
    <property type="term" value="P:peptide transport"/>
    <property type="evidence" value="ECO:0007669"/>
    <property type="project" value="TreeGrafter"/>
</dbReference>
<dbReference type="Proteomes" id="UP000254304">
    <property type="component" value="Unassembled WGS sequence"/>
</dbReference>
<dbReference type="InterPro" id="IPR000914">
    <property type="entry name" value="SBP_5_dom"/>
</dbReference>
<evidence type="ECO:0000259" key="5">
    <source>
        <dbReference type="Pfam" id="PF00496"/>
    </source>
</evidence>
<dbReference type="PANTHER" id="PTHR30290">
    <property type="entry name" value="PERIPLASMIC BINDING COMPONENT OF ABC TRANSPORTER"/>
    <property type="match status" value="1"/>
</dbReference>
<dbReference type="CDD" id="cd08493">
    <property type="entry name" value="PBP2_DppA_like"/>
    <property type="match status" value="1"/>
</dbReference>
<keyword evidence="3 4" id="KW-0732">Signal</keyword>
<evidence type="ECO:0000256" key="2">
    <source>
        <dbReference type="ARBA" id="ARBA00022448"/>
    </source>
</evidence>
<dbReference type="GO" id="GO:0043190">
    <property type="term" value="C:ATP-binding cassette (ABC) transporter complex"/>
    <property type="evidence" value="ECO:0007669"/>
    <property type="project" value="InterPro"/>
</dbReference>
<dbReference type="PANTHER" id="PTHR30290:SF9">
    <property type="entry name" value="OLIGOPEPTIDE-BINDING PROTEIN APPA"/>
    <property type="match status" value="1"/>
</dbReference>
<feature type="chain" id="PRO_5016647598" evidence="4">
    <location>
        <begin position="28"/>
        <end position="524"/>
    </location>
</feature>
<comment type="similarity">
    <text evidence="1">Belongs to the bacterial solute-binding protein 5 family.</text>
</comment>
<dbReference type="InterPro" id="IPR039424">
    <property type="entry name" value="SBP_5"/>
</dbReference>